<accession>A0A645IBG7</accession>
<dbReference type="AlphaFoldDB" id="A0A645IBG7"/>
<protein>
    <submittedName>
        <fullName evidence="1">Uncharacterized protein</fullName>
    </submittedName>
</protein>
<name>A0A645IBG7_9ZZZZ</name>
<dbReference type="EMBL" id="VSSQ01104166">
    <property type="protein sequence ID" value="MPN44773.1"/>
    <property type="molecule type" value="Genomic_DNA"/>
</dbReference>
<proteinExistence type="predicted"/>
<comment type="caution">
    <text evidence="1">The sequence shown here is derived from an EMBL/GenBank/DDBJ whole genome shotgun (WGS) entry which is preliminary data.</text>
</comment>
<organism evidence="1">
    <name type="scientific">bioreactor metagenome</name>
    <dbReference type="NCBI Taxonomy" id="1076179"/>
    <lineage>
        <taxon>unclassified sequences</taxon>
        <taxon>metagenomes</taxon>
        <taxon>ecological metagenomes</taxon>
    </lineage>
</organism>
<gene>
    <name evidence="1" type="ORF">SDC9_192338</name>
</gene>
<evidence type="ECO:0000313" key="1">
    <source>
        <dbReference type="EMBL" id="MPN44773.1"/>
    </source>
</evidence>
<reference evidence="1" key="1">
    <citation type="submission" date="2019-08" db="EMBL/GenBank/DDBJ databases">
        <authorList>
            <person name="Kucharzyk K."/>
            <person name="Murdoch R.W."/>
            <person name="Higgins S."/>
            <person name="Loffler F."/>
        </authorList>
    </citation>
    <scope>NUCLEOTIDE SEQUENCE</scope>
</reference>
<sequence>MYVKSLQRSIAGRTVVPFSFTHTAALFILAEGAVKLDFLHFCLVSDFGLIHGRNVRQYGVVIVLGGVHGNSSNLVFFSIWAGAQALTFFNIL</sequence>